<dbReference type="EMBL" id="KZ820002">
    <property type="protein sequence ID" value="PWN49820.1"/>
    <property type="molecule type" value="Genomic_DNA"/>
</dbReference>
<evidence type="ECO:0000313" key="1">
    <source>
        <dbReference type="EMBL" id="PWN49820.1"/>
    </source>
</evidence>
<dbReference type="Proteomes" id="UP000245626">
    <property type="component" value="Unassembled WGS sequence"/>
</dbReference>
<gene>
    <name evidence="1" type="ORF">IE53DRAFT_126017</name>
</gene>
<sequence>MLTGLSPPLSPRSNRIRERREEHLSLLSETMKADVLDPLGLASSLYEDLTRDKGRVLTFVPSGRASGSAKVDELRAKRSKRDRRSFATGQAVGSPRRSSRRRAVTVDDRDRESEQWPELVLSSVRDFLNSVWDQADHDFTKVGSLGRTVSFKDLSIDQNAKVTISKIVTGRLSNGQRNGESLSFGSNLVDGAEGGERTKDYGSGRPKGILRRPRTRSKKTIAKAATSITRRVVRTLWWIFGIGWRRPSRSAPPYLSSSLEANSSADGSRADVEDALPSLARLPTQSQARPPSKPVTTNTREVINGSHLVRSFLIKILELSDEVIALFYPFETLKGHEHDGSRNRHGKGGAGKRAKSRRSYDSARVFSSVSYLAPTWIKENVFDPLEAIWMDSDQDEANTVSCGHAPFDGRGMNRSSLECERQGVDAERFFNIQGGDESDDAQGEDDSALYEVLRLALTDPQPRRSYHVGLGPRLQGIFDGIQNLLTGMIEIC</sequence>
<reference evidence="1 2" key="1">
    <citation type="journal article" date="2018" name="Mol. Biol. Evol.">
        <title>Broad Genomic Sampling Reveals a Smut Pathogenic Ancestry of the Fungal Clade Ustilaginomycotina.</title>
        <authorList>
            <person name="Kijpornyongpan T."/>
            <person name="Mondo S.J."/>
            <person name="Barry K."/>
            <person name="Sandor L."/>
            <person name="Lee J."/>
            <person name="Lipzen A."/>
            <person name="Pangilinan J."/>
            <person name="LaButti K."/>
            <person name="Hainaut M."/>
            <person name="Henrissat B."/>
            <person name="Grigoriev I.V."/>
            <person name="Spatafora J.W."/>
            <person name="Aime M.C."/>
        </authorList>
    </citation>
    <scope>NUCLEOTIDE SEQUENCE [LARGE SCALE GENOMIC DNA]</scope>
    <source>
        <strain evidence="1 2">SA 807</strain>
    </source>
</reference>
<protein>
    <submittedName>
        <fullName evidence="1">Uncharacterized protein</fullName>
    </submittedName>
</protein>
<keyword evidence="2" id="KW-1185">Reference proteome</keyword>
<accession>A0ACD0NVH2</accession>
<name>A0ACD0NVH2_9BASI</name>
<evidence type="ECO:0000313" key="2">
    <source>
        <dbReference type="Proteomes" id="UP000245626"/>
    </source>
</evidence>
<organism evidence="1 2">
    <name type="scientific">Violaceomyces palustris</name>
    <dbReference type="NCBI Taxonomy" id="1673888"/>
    <lineage>
        <taxon>Eukaryota</taxon>
        <taxon>Fungi</taxon>
        <taxon>Dikarya</taxon>
        <taxon>Basidiomycota</taxon>
        <taxon>Ustilaginomycotina</taxon>
        <taxon>Ustilaginomycetes</taxon>
        <taxon>Violaceomycetales</taxon>
        <taxon>Violaceomycetaceae</taxon>
        <taxon>Violaceomyces</taxon>
    </lineage>
</organism>
<proteinExistence type="predicted"/>